<feature type="region of interest" description="Disordered" evidence="1">
    <location>
        <begin position="86"/>
        <end position="137"/>
    </location>
</feature>
<reference evidence="2" key="1">
    <citation type="submission" date="2023-10" db="EMBL/GenBank/DDBJ databases">
        <authorList>
            <person name="Chen Y."/>
            <person name="Shah S."/>
            <person name="Dougan E. K."/>
            <person name="Thang M."/>
            <person name="Chan C."/>
        </authorList>
    </citation>
    <scope>NUCLEOTIDE SEQUENCE [LARGE SCALE GENOMIC DNA]</scope>
</reference>
<evidence type="ECO:0000256" key="1">
    <source>
        <dbReference type="SAM" id="MobiDB-lite"/>
    </source>
</evidence>
<feature type="compositionally biased region" description="Pro residues" evidence="1">
    <location>
        <begin position="96"/>
        <end position="106"/>
    </location>
</feature>
<proteinExistence type="predicted"/>
<accession>A0ABN9YF88</accession>
<keyword evidence="3" id="KW-1185">Reference proteome</keyword>
<feature type="compositionally biased region" description="Polar residues" evidence="1">
    <location>
        <begin position="113"/>
        <end position="137"/>
    </location>
</feature>
<evidence type="ECO:0000313" key="3">
    <source>
        <dbReference type="Proteomes" id="UP001189429"/>
    </source>
</evidence>
<dbReference type="Proteomes" id="UP001189429">
    <property type="component" value="Unassembled WGS sequence"/>
</dbReference>
<comment type="caution">
    <text evidence="2">The sequence shown here is derived from an EMBL/GenBank/DDBJ whole genome shotgun (WGS) entry which is preliminary data.</text>
</comment>
<dbReference type="EMBL" id="CAUYUJ010022592">
    <property type="protein sequence ID" value="CAK0911503.1"/>
    <property type="molecule type" value="Genomic_DNA"/>
</dbReference>
<organism evidence="2 3">
    <name type="scientific">Prorocentrum cordatum</name>
    <dbReference type="NCBI Taxonomy" id="2364126"/>
    <lineage>
        <taxon>Eukaryota</taxon>
        <taxon>Sar</taxon>
        <taxon>Alveolata</taxon>
        <taxon>Dinophyceae</taxon>
        <taxon>Prorocentrales</taxon>
        <taxon>Prorocentraceae</taxon>
        <taxon>Prorocentrum</taxon>
    </lineage>
</organism>
<name>A0ABN9YF88_9DINO</name>
<protein>
    <submittedName>
        <fullName evidence="2">Uncharacterized protein</fullName>
    </submittedName>
</protein>
<gene>
    <name evidence="2" type="ORF">PCOR1329_LOCUS85362</name>
</gene>
<sequence length="137" mass="14637">MYCDLVEALGTATFRPEVVQRLVAVAPDLAKLLAGEEFTIFGKKRRDAAFHYVAAGVRIDTTGPGTIQGALKGPRLQLPKFGAERRVTRRTGRTAPPAPVLPPPKPAVLMQHSCLQAPQPTQTDGWRQATGSAPGSP</sequence>
<evidence type="ECO:0000313" key="2">
    <source>
        <dbReference type="EMBL" id="CAK0911503.1"/>
    </source>
</evidence>